<feature type="signal peptide" evidence="1">
    <location>
        <begin position="1"/>
        <end position="25"/>
    </location>
</feature>
<evidence type="ECO:0000256" key="1">
    <source>
        <dbReference type="SAM" id="SignalP"/>
    </source>
</evidence>
<organism evidence="2 3">
    <name type="scientific">Strongylus vulgaris</name>
    <name type="common">Blood worm</name>
    <dbReference type="NCBI Taxonomy" id="40348"/>
    <lineage>
        <taxon>Eukaryota</taxon>
        <taxon>Metazoa</taxon>
        <taxon>Ecdysozoa</taxon>
        <taxon>Nematoda</taxon>
        <taxon>Chromadorea</taxon>
        <taxon>Rhabditida</taxon>
        <taxon>Rhabditina</taxon>
        <taxon>Rhabditomorpha</taxon>
        <taxon>Strongyloidea</taxon>
        <taxon>Strongylidae</taxon>
        <taxon>Strongylus</taxon>
    </lineage>
</organism>
<dbReference type="Proteomes" id="UP000270094">
    <property type="component" value="Unassembled WGS sequence"/>
</dbReference>
<keyword evidence="1" id="KW-0732">Signal</keyword>
<keyword evidence="3" id="KW-1185">Reference proteome</keyword>
<protein>
    <submittedName>
        <fullName evidence="2">Uncharacterized protein</fullName>
    </submittedName>
</protein>
<evidence type="ECO:0000313" key="2">
    <source>
        <dbReference type="EMBL" id="VDM81526.1"/>
    </source>
</evidence>
<dbReference type="EMBL" id="UYYB01113341">
    <property type="protein sequence ID" value="VDM81526.1"/>
    <property type="molecule type" value="Genomic_DNA"/>
</dbReference>
<dbReference type="AlphaFoldDB" id="A0A3P7JDW1"/>
<gene>
    <name evidence="2" type="ORF">SVUK_LOCUS16524</name>
</gene>
<dbReference type="OrthoDB" id="2151624at2759"/>
<name>A0A3P7JDW1_STRVU</name>
<reference evidence="2 3" key="1">
    <citation type="submission" date="2018-11" db="EMBL/GenBank/DDBJ databases">
        <authorList>
            <consortium name="Pathogen Informatics"/>
        </authorList>
    </citation>
    <scope>NUCLEOTIDE SEQUENCE [LARGE SCALE GENOMIC DNA]</scope>
</reference>
<proteinExistence type="predicted"/>
<sequence>MCKEPGNHWHFVALLVAFFDVGGQAKQAQKRIINVGQRSSMFSHPKTIHPTALLHLTVAKNHTSTFLDVVLRIVVHVLPPKDDSSNSTTPSYCSQEPYQHIPGCCAENCHYVLREEDPYVPDYPFMEERRYLTSKHLDDTAQRRISQWRHRIAAMRAPLAQFDKETNIMGIVHTAV</sequence>
<feature type="chain" id="PRO_5017981782" evidence="1">
    <location>
        <begin position="26"/>
        <end position="176"/>
    </location>
</feature>
<evidence type="ECO:0000313" key="3">
    <source>
        <dbReference type="Proteomes" id="UP000270094"/>
    </source>
</evidence>
<accession>A0A3P7JDW1</accession>